<sequence>MKHNYVSSIKKWTVALATGLLLTSGAAMAKKGVTTPDGFESVLVLMGTGTIDKHNPEPHPGVINCDGLICDGEFFQKEIMGRTDAEIAEVAQQAKTFYLERFGLAADDLVANNRATFKSFTLNPDFEYRLQIATGMKAKGEGWIIRDGGFNLTITDPQGVPMAGEMAGRLAKPDDQFLFGSYNILVTNKKGKPKKELVIDYRSRVPAVSDEDGFRLQSFLSSEEFGEGLVLGTILTRDGADETIKVNGRTVISFPAETQLDSFPAFPAFDDKPKSK</sequence>
<accession>A0A0L0EMP4</accession>
<evidence type="ECO:0008006" key="4">
    <source>
        <dbReference type="Google" id="ProtNLM"/>
    </source>
</evidence>
<comment type="caution">
    <text evidence="2">The sequence shown here is derived from an EMBL/GenBank/DDBJ whole genome shotgun (WGS) entry which is preliminary data.</text>
</comment>
<dbReference type="EMBL" id="LFZX01000250">
    <property type="protein sequence ID" value="KNC65636.1"/>
    <property type="molecule type" value="Genomic_DNA"/>
</dbReference>
<evidence type="ECO:0000313" key="3">
    <source>
        <dbReference type="Proteomes" id="UP000036850"/>
    </source>
</evidence>
<gene>
    <name evidence="2" type="ORF">AC626_21870</name>
</gene>
<dbReference type="AlphaFoldDB" id="A0A0L0EMP4"/>
<dbReference type="Proteomes" id="UP000036850">
    <property type="component" value="Unassembled WGS sequence"/>
</dbReference>
<reference evidence="3" key="1">
    <citation type="submission" date="2015-07" db="EMBL/GenBank/DDBJ databases">
        <title>Draft genome sequence of a Pseudoalteromonas rubra strain, OCN096, isolated from Kaneohe Bay, Oahu, Hawaii.</title>
        <authorList>
            <person name="Beurmann S."/>
            <person name="Ushijima B."/>
            <person name="Belcaid M."/>
            <person name="Callahan S.M."/>
            <person name="Aeby G.S."/>
        </authorList>
    </citation>
    <scope>NUCLEOTIDE SEQUENCE [LARGE SCALE GENOMIC DNA]</scope>
    <source>
        <strain evidence="3">OCN096</strain>
    </source>
</reference>
<organism evidence="2 3">
    <name type="scientific">Pseudoalteromonas rubra</name>
    <dbReference type="NCBI Taxonomy" id="43658"/>
    <lineage>
        <taxon>Bacteria</taxon>
        <taxon>Pseudomonadati</taxon>
        <taxon>Pseudomonadota</taxon>
        <taxon>Gammaproteobacteria</taxon>
        <taxon>Alteromonadales</taxon>
        <taxon>Pseudoalteromonadaceae</taxon>
        <taxon>Pseudoalteromonas</taxon>
    </lineage>
</organism>
<evidence type="ECO:0000313" key="2">
    <source>
        <dbReference type="EMBL" id="KNC65636.1"/>
    </source>
</evidence>
<feature type="chain" id="PRO_5005537999" description="DUF2291 domain-containing protein" evidence="1">
    <location>
        <begin position="30"/>
        <end position="276"/>
    </location>
</feature>
<protein>
    <recommendedName>
        <fullName evidence="4">DUF2291 domain-containing protein</fullName>
    </recommendedName>
</protein>
<dbReference type="OrthoDB" id="6637376at2"/>
<proteinExistence type="predicted"/>
<keyword evidence="1" id="KW-0732">Signal</keyword>
<name>A0A0L0EMP4_9GAMM</name>
<dbReference type="PATRIC" id="fig|43658.6.peg.2706"/>
<feature type="signal peptide" evidence="1">
    <location>
        <begin position="1"/>
        <end position="29"/>
    </location>
</feature>
<evidence type="ECO:0000256" key="1">
    <source>
        <dbReference type="SAM" id="SignalP"/>
    </source>
</evidence>